<keyword evidence="3" id="KW-0560">Oxidoreductase</keyword>
<dbReference type="Gene3D" id="3.40.30.10">
    <property type="entry name" value="Glutaredoxin"/>
    <property type="match status" value="1"/>
</dbReference>
<dbReference type="EMBL" id="CP150886">
    <property type="protein sequence ID" value="WZB87110.1"/>
    <property type="molecule type" value="Genomic_DNA"/>
</dbReference>
<feature type="domain" description="Thioredoxin" evidence="7">
    <location>
        <begin position="75"/>
        <end position="248"/>
    </location>
</feature>
<dbReference type="SUPFAM" id="SSF52833">
    <property type="entry name" value="Thioredoxin-like"/>
    <property type="match status" value="1"/>
</dbReference>
<feature type="signal peptide" evidence="6">
    <location>
        <begin position="1"/>
        <end position="29"/>
    </location>
</feature>
<keyword evidence="9" id="KW-1185">Reference proteome</keyword>
<evidence type="ECO:0000256" key="3">
    <source>
        <dbReference type="ARBA" id="ARBA00023002"/>
    </source>
</evidence>
<evidence type="ECO:0000259" key="7">
    <source>
        <dbReference type="PROSITE" id="PS51352"/>
    </source>
</evidence>
<evidence type="ECO:0000256" key="6">
    <source>
        <dbReference type="SAM" id="SignalP"/>
    </source>
</evidence>
<dbReference type="PANTHER" id="PTHR13887">
    <property type="entry name" value="GLUTATHIONE S-TRANSFERASE KAPPA"/>
    <property type="match status" value="1"/>
</dbReference>
<keyword evidence="5" id="KW-0676">Redox-active center</keyword>
<organism evidence="8 9">
    <name type="scientific">Okeanomitos corallinicola TIOX110</name>
    <dbReference type="NCBI Taxonomy" id="3133117"/>
    <lineage>
        <taxon>Bacteria</taxon>
        <taxon>Bacillati</taxon>
        <taxon>Cyanobacteriota</taxon>
        <taxon>Cyanophyceae</taxon>
        <taxon>Nostocales</taxon>
        <taxon>Aphanizomenonaceae</taxon>
        <taxon>Okeanomitos</taxon>
    </lineage>
</organism>
<keyword evidence="4" id="KW-1015">Disulfide bond</keyword>
<evidence type="ECO:0000313" key="9">
    <source>
        <dbReference type="Proteomes" id="UP001483337"/>
    </source>
</evidence>
<dbReference type="PROSITE" id="PS51352">
    <property type="entry name" value="THIOREDOXIN_2"/>
    <property type="match status" value="1"/>
</dbReference>
<accession>A0ABZ2UQK7</accession>
<feature type="chain" id="PRO_5046449679" evidence="6">
    <location>
        <begin position="30"/>
        <end position="248"/>
    </location>
</feature>
<protein>
    <submittedName>
        <fullName evidence="8">Thioredoxin domain-containing protein</fullName>
    </submittedName>
</protein>
<dbReference type="InterPro" id="IPR013766">
    <property type="entry name" value="Thioredoxin_domain"/>
</dbReference>
<name>A0ABZ2UQK7_9CYAN</name>
<keyword evidence="2 6" id="KW-0732">Signal</keyword>
<evidence type="ECO:0000313" key="8">
    <source>
        <dbReference type="EMBL" id="WZB87110.1"/>
    </source>
</evidence>
<dbReference type="RefSeq" id="WP_353930024.1">
    <property type="nucleotide sequence ID" value="NZ_CP150886.1"/>
</dbReference>
<dbReference type="InterPro" id="IPR012336">
    <property type="entry name" value="Thioredoxin-like_fold"/>
</dbReference>
<dbReference type="Pfam" id="PF13462">
    <property type="entry name" value="Thioredoxin_4"/>
    <property type="match status" value="1"/>
</dbReference>
<dbReference type="PANTHER" id="PTHR13887:SF14">
    <property type="entry name" value="DISULFIDE BOND FORMATION PROTEIN D"/>
    <property type="match status" value="1"/>
</dbReference>
<gene>
    <name evidence="8" type="ORF">WJM97_17225</name>
</gene>
<proteinExistence type="inferred from homology"/>
<dbReference type="InterPro" id="IPR036249">
    <property type="entry name" value="Thioredoxin-like_sf"/>
</dbReference>
<evidence type="ECO:0000256" key="1">
    <source>
        <dbReference type="ARBA" id="ARBA00005791"/>
    </source>
</evidence>
<dbReference type="Proteomes" id="UP001483337">
    <property type="component" value="Chromosome"/>
</dbReference>
<sequence length="248" mass="28168">MLIIFKNLQIWVTISLICLFLSWSFPAQADIKIDPKLEQQVLEIIRQNPKAIIESVQVYQQEQQQKVQQKRQSFLQDLRRNPQAIIGDSPTTGAKQFQTVLLEFSDFECPYCAEAQKTLKSLLAKYPNQLTLVYKNFPLVQIHDQALPAAKAAYAAEQQGKFWQYHDALFANQEKLGESLYLDIAKNLNLDLEQFKRDRNLADTAIQKDIQLANTLGLSGTPSFIINGKNVSGLVKLSEIEGILTVDK</sequence>
<evidence type="ECO:0000256" key="5">
    <source>
        <dbReference type="ARBA" id="ARBA00023284"/>
    </source>
</evidence>
<evidence type="ECO:0000256" key="4">
    <source>
        <dbReference type="ARBA" id="ARBA00023157"/>
    </source>
</evidence>
<reference evidence="8 9" key="1">
    <citation type="submission" date="2024-04" db="EMBL/GenBank/DDBJ databases">
        <title>Okeanomitos corallinicola gen. &amp; sp. nov. (Nostocales, Cyanobacteria), a new toxic marine heterocyst-forming cyanobacterium from a coral reef.</title>
        <authorList>
            <person name="Li H."/>
            <person name="Li R."/>
            <person name="Kang J."/>
            <person name="Hii K.S."/>
            <person name="Mohamed H.F."/>
            <person name="Xu X."/>
            <person name="Luo Z."/>
        </authorList>
    </citation>
    <scope>NUCLEOTIDE SEQUENCE [LARGE SCALE GENOMIC DNA]</scope>
    <source>
        <strain evidence="8 9">TIOX110</strain>
    </source>
</reference>
<evidence type="ECO:0000256" key="2">
    <source>
        <dbReference type="ARBA" id="ARBA00022729"/>
    </source>
</evidence>
<comment type="similarity">
    <text evidence="1">Belongs to the thioredoxin family. DsbA subfamily.</text>
</comment>